<evidence type="ECO:0000256" key="1">
    <source>
        <dbReference type="ARBA" id="ARBA00005941"/>
    </source>
</evidence>
<dbReference type="GO" id="GO:0016491">
    <property type="term" value="F:oxidoreductase activity"/>
    <property type="evidence" value="ECO:0007669"/>
    <property type="project" value="UniProtKB-KW"/>
</dbReference>
<comment type="caution">
    <text evidence="8">The sequence shown here is derived from an EMBL/GenBank/DDBJ whole genome shotgun (WGS) entry which is preliminary data.</text>
</comment>
<comment type="similarity">
    <text evidence="1">Belongs to the desulfoferrodoxin family.</text>
</comment>
<evidence type="ECO:0000256" key="2">
    <source>
        <dbReference type="ARBA" id="ARBA00022448"/>
    </source>
</evidence>
<dbReference type="GO" id="GO:0005506">
    <property type="term" value="F:iron ion binding"/>
    <property type="evidence" value="ECO:0007669"/>
    <property type="project" value="InterPro"/>
</dbReference>
<sequence length="159" mass="17339">MDRRTFLLQAVTASFVTGVASQVSATSYFFQPAVDQLLFDGINRVKDHAKKTGLEKSHSPAILAPISAKSGEPFTVEIMVGENLHPMGPSHWIEYIELSIGNEPAGRLEFQSRGFMKPKAVFTIAIPKDAAPSGKITLVARQRCNLHGLWESSADISIT</sequence>
<evidence type="ECO:0000256" key="6">
    <source>
        <dbReference type="ARBA" id="ARBA00023004"/>
    </source>
</evidence>
<dbReference type="SUPFAM" id="SSF49367">
    <property type="entry name" value="Superoxide reductase-like"/>
    <property type="match status" value="1"/>
</dbReference>
<feature type="domain" description="Desulfoferrodoxin ferrous iron-binding" evidence="7">
    <location>
        <begin position="52"/>
        <end position="152"/>
    </location>
</feature>
<evidence type="ECO:0000313" key="8">
    <source>
        <dbReference type="EMBL" id="MBT0666594.1"/>
    </source>
</evidence>
<evidence type="ECO:0000256" key="5">
    <source>
        <dbReference type="ARBA" id="ARBA00023002"/>
    </source>
</evidence>
<gene>
    <name evidence="8" type="ORF">KI809_19975</name>
</gene>
<evidence type="ECO:0000313" key="9">
    <source>
        <dbReference type="Proteomes" id="UP000811899"/>
    </source>
</evidence>
<dbReference type="Gene3D" id="2.60.40.730">
    <property type="entry name" value="SOR catalytic domain"/>
    <property type="match status" value="1"/>
</dbReference>
<protein>
    <submittedName>
        <fullName evidence="8">Class II SORL domain-containing protein</fullName>
    </submittedName>
</protein>
<dbReference type="EMBL" id="JAHCVJ010000014">
    <property type="protein sequence ID" value="MBT0666594.1"/>
    <property type="molecule type" value="Genomic_DNA"/>
</dbReference>
<dbReference type="InterPro" id="IPR051233">
    <property type="entry name" value="Desulfoferrodoxin_SOR"/>
</dbReference>
<evidence type="ECO:0000256" key="3">
    <source>
        <dbReference type="ARBA" id="ARBA00022723"/>
    </source>
</evidence>
<keyword evidence="3" id="KW-0479">Metal-binding</keyword>
<evidence type="ECO:0000256" key="4">
    <source>
        <dbReference type="ARBA" id="ARBA00022982"/>
    </source>
</evidence>
<dbReference type="RefSeq" id="WP_214173363.1">
    <property type="nucleotide sequence ID" value="NZ_JAHCVJ010000014.1"/>
</dbReference>
<keyword evidence="6" id="KW-0408">Iron</keyword>
<dbReference type="InterPro" id="IPR002742">
    <property type="entry name" value="Desulfoferrodoxin_Fe-bd_dom"/>
</dbReference>
<organism evidence="8 9">
    <name type="scientific">Geoanaerobacter pelophilus</name>
    <dbReference type="NCBI Taxonomy" id="60036"/>
    <lineage>
        <taxon>Bacteria</taxon>
        <taxon>Pseudomonadati</taxon>
        <taxon>Thermodesulfobacteriota</taxon>
        <taxon>Desulfuromonadia</taxon>
        <taxon>Geobacterales</taxon>
        <taxon>Geobacteraceae</taxon>
        <taxon>Geoanaerobacter</taxon>
    </lineage>
</organism>
<dbReference type="Pfam" id="PF01880">
    <property type="entry name" value="Desulfoferrodox"/>
    <property type="match status" value="1"/>
</dbReference>
<keyword evidence="2" id="KW-0813">Transport</keyword>
<evidence type="ECO:0000259" key="7">
    <source>
        <dbReference type="Pfam" id="PF01880"/>
    </source>
</evidence>
<dbReference type="Proteomes" id="UP000811899">
    <property type="component" value="Unassembled WGS sequence"/>
</dbReference>
<keyword evidence="5" id="KW-0560">Oxidoreductase</keyword>
<keyword evidence="4" id="KW-0249">Electron transport</keyword>
<dbReference type="PANTHER" id="PTHR36541:SF1">
    <property type="entry name" value="SUPEROXIDE REDUCTASE-RELATED"/>
    <property type="match status" value="1"/>
</dbReference>
<dbReference type="InterPro" id="IPR036073">
    <property type="entry name" value="Desulfoferrodoxin_Fe-bd_dom_sf"/>
</dbReference>
<name>A0AAW4LF17_9BACT</name>
<reference evidence="8 9" key="1">
    <citation type="submission" date="2021-05" db="EMBL/GenBank/DDBJ databases">
        <title>The draft genome of Geobacter pelophilus DSM 12255.</title>
        <authorList>
            <person name="Xu Z."/>
            <person name="Masuda Y."/>
            <person name="Itoh H."/>
            <person name="Senoo K."/>
        </authorList>
    </citation>
    <scope>NUCLEOTIDE SEQUENCE [LARGE SCALE GENOMIC DNA]</scope>
    <source>
        <strain evidence="8 9">DSM 12255</strain>
    </source>
</reference>
<dbReference type="PANTHER" id="PTHR36541">
    <property type="entry name" value="SUPEROXIDE REDUCTASE-RELATED"/>
    <property type="match status" value="1"/>
</dbReference>
<proteinExistence type="inferred from homology"/>
<keyword evidence="9" id="KW-1185">Reference proteome</keyword>
<dbReference type="CDD" id="cd03172">
    <property type="entry name" value="SORL_classII"/>
    <property type="match status" value="1"/>
</dbReference>
<accession>A0AAW4LF17</accession>
<dbReference type="AlphaFoldDB" id="A0AAW4LF17"/>